<name>A0AAV2NH60_9HYME</name>
<evidence type="ECO:0008006" key="8">
    <source>
        <dbReference type="Google" id="ProtNLM"/>
    </source>
</evidence>
<feature type="transmembrane region" description="Helical" evidence="5">
    <location>
        <begin position="199"/>
        <end position="221"/>
    </location>
</feature>
<keyword evidence="7" id="KW-1185">Reference proteome</keyword>
<protein>
    <recommendedName>
        <fullName evidence="8">Solute carrier family 46 member 3</fullName>
    </recommendedName>
</protein>
<evidence type="ECO:0000256" key="4">
    <source>
        <dbReference type="ARBA" id="ARBA00023136"/>
    </source>
</evidence>
<dbReference type="PANTHER" id="PTHR23507:SF37">
    <property type="entry name" value="GH08173P"/>
    <property type="match status" value="1"/>
</dbReference>
<proteinExistence type="predicted"/>
<evidence type="ECO:0000256" key="1">
    <source>
        <dbReference type="ARBA" id="ARBA00004141"/>
    </source>
</evidence>
<dbReference type="EMBL" id="OZ034838">
    <property type="protein sequence ID" value="CAL1678992.1"/>
    <property type="molecule type" value="Genomic_DNA"/>
</dbReference>
<dbReference type="PANTHER" id="PTHR23507">
    <property type="entry name" value="ZGC:174356"/>
    <property type="match status" value="1"/>
</dbReference>
<feature type="transmembrane region" description="Helical" evidence="5">
    <location>
        <begin position="292"/>
        <end position="309"/>
    </location>
</feature>
<feature type="transmembrane region" description="Helical" evidence="5">
    <location>
        <begin position="227"/>
        <end position="251"/>
    </location>
</feature>
<evidence type="ECO:0000256" key="3">
    <source>
        <dbReference type="ARBA" id="ARBA00022989"/>
    </source>
</evidence>
<keyword evidence="4 5" id="KW-0472">Membrane</keyword>
<keyword evidence="2 5" id="KW-0812">Transmembrane</keyword>
<evidence type="ECO:0000313" key="6">
    <source>
        <dbReference type="EMBL" id="CAL1678992.1"/>
    </source>
</evidence>
<dbReference type="Gene3D" id="1.20.1250.20">
    <property type="entry name" value="MFS general substrate transporter like domains"/>
    <property type="match status" value="1"/>
</dbReference>
<evidence type="ECO:0000313" key="7">
    <source>
        <dbReference type="Proteomes" id="UP001497644"/>
    </source>
</evidence>
<dbReference type="GO" id="GO:0022857">
    <property type="term" value="F:transmembrane transporter activity"/>
    <property type="evidence" value="ECO:0007669"/>
    <property type="project" value="InterPro"/>
</dbReference>
<gene>
    <name evidence="6" type="ORF">LPLAT_LOCUS4753</name>
</gene>
<dbReference type="SUPFAM" id="SSF103473">
    <property type="entry name" value="MFS general substrate transporter"/>
    <property type="match status" value="1"/>
</dbReference>
<accession>A0AAV2NH60</accession>
<dbReference type="Proteomes" id="UP001497644">
    <property type="component" value="Chromosome 15"/>
</dbReference>
<dbReference type="AlphaFoldDB" id="A0AAV2NH60"/>
<dbReference type="InterPro" id="IPR011701">
    <property type="entry name" value="MFS"/>
</dbReference>
<feature type="transmembrane region" description="Helical" evidence="5">
    <location>
        <begin position="107"/>
        <end position="124"/>
    </location>
</feature>
<dbReference type="GO" id="GO:0016020">
    <property type="term" value="C:membrane"/>
    <property type="evidence" value="ECO:0007669"/>
    <property type="project" value="UniProtKB-SubCell"/>
</dbReference>
<comment type="subcellular location">
    <subcellularLocation>
        <location evidence="1">Membrane</location>
        <topology evidence="1">Multi-pass membrane protein</topology>
    </subcellularLocation>
</comment>
<feature type="transmembrane region" description="Helical" evidence="5">
    <location>
        <begin position="363"/>
        <end position="382"/>
    </location>
</feature>
<feature type="transmembrane region" description="Helical" evidence="5">
    <location>
        <begin position="336"/>
        <end position="356"/>
    </location>
</feature>
<organism evidence="6 7">
    <name type="scientific">Lasius platythorax</name>
    <dbReference type="NCBI Taxonomy" id="488582"/>
    <lineage>
        <taxon>Eukaryota</taxon>
        <taxon>Metazoa</taxon>
        <taxon>Ecdysozoa</taxon>
        <taxon>Arthropoda</taxon>
        <taxon>Hexapoda</taxon>
        <taxon>Insecta</taxon>
        <taxon>Pterygota</taxon>
        <taxon>Neoptera</taxon>
        <taxon>Endopterygota</taxon>
        <taxon>Hymenoptera</taxon>
        <taxon>Apocrita</taxon>
        <taxon>Aculeata</taxon>
        <taxon>Formicoidea</taxon>
        <taxon>Formicidae</taxon>
        <taxon>Formicinae</taxon>
        <taxon>Lasius</taxon>
        <taxon>Lasius</taxon>
    </lineage>
</organism>
<dbReference type="InterPro" id="IPR036259">
    <property type="entry name" value="MFS_trans_sf"/>
</dbReference>
<feature type="transmembrane region" description="Helical" evidence="5">
    <location>
        <begin position="421"/>
        <end position="443"/>
    </location>
</feature>
<feature type="transmembrane region" description="Helical" evidence="5">
    <location>
        <begin position="455"/>
        <end position="475"/>
    </location>
</feature>
<feature type="transmembrane region" description="Helical" evidence="5">
    <location>
        <begin position="388"/>
        <end position="409"/>
    </location>
</feature>
<feature type="transmembrane region" description="Helical" evidence="5">
    <location>
        <begin position="131"/>
        <end position="149"/>
    </location>
</feature>
<keyword evidence="3 5" id="KW-1133">Transmembrane helix</keyword>
<sequence length="513" mass="57728">MAKPVVISGDIKADEAIPRVESSHRNRVCRKFFGWIKHTSVEPTMWLYMMAFMFTSVVEQDFFRHKACRVDHGYSEEICSKLNDDNNKAIKTEVQITVSEFHQWNDIAGHVMPIILAMFFGNWSDRRGRKLPLVLGLTGKFIYSFMVVINSMMDTWNLNMVVYTATLPMSLLGGDVAIFGSCFAYISDVSSVQQRTLRITILDVIYLSTMPSGIALGSYVFSHLVNSSYTIMFIVNATLLALAIVYSLVWLKWQTSPRQQPFSGTNWLADFFDMRHVATTMRTLAKSRLNHGKLHLWFLLLAMCLYTFQRDEKPKSQMYTSLIFKWDVTDFSNFKTFQSTLFVLAMLIGVPIMSKLIGMRDTFIVAIGAIAHAAGRVIFALADRPELFYVGAAVAALGPVIAPVLRSMTSKLVSIEERGKVFAMLSVCDNAVPLFSGTLYSQLYNATIKTAPSSFYWLTFATQIAVLLLILLINFSSWSKHATEQQDYIDDEAVAPSLPDISEANSSNNVTIT</sequence>
<evidence type="ECO:0000256" key="5">
    <source>
        <dbReference type="SAM" id="Phobius"/>
    </source>
</evidence>
<feature type="transmembrane region" description="Helical" evidence="5">
    <location>
        <begin position="161"/>
        <end position="187"/>
    </location>
</feature>
<evidence type="ECO:0000256" key="2">
    <source>
        <dbReference type="ARBA" id="ARBA00022692"/>
    </source>
</evidence>
<reference evidence="6" key="1">
    <citation type="submission" date="2024-04" db="EMBL/GenBank/DDBJ databases">
        <authorList>
            <consortium name="Molecular Ecology Group"/>
        </authorList>
    </citation>
    <scope>NUCLEOTIDE SEQUENCE</scope>
</reference>
<dbReference type="Pfam" id="PF07690">
    <property type="entry name" value="MFS_1"/>
    <property type="match status" value="1"/>
</dbReference>